<dbReference type="AlphaFoldDB" id="A0A5J4NF52"/>
<protein>
    <submittedName>
        <fullName evidence="1">Uncharacterized protein</fullName>
    </submittedName>
</protein>
<organism evidence="1 2">
    <name type="scientific">Paragonimus westermani</name>
    <dbReference type="NCBI Taxonomy" id="34504"/>
    <lineage>
        <taxon>Eukaryota</taxon>
        <taxon>Metazoa</taxon>
        <taxon>Spiralia</taxon>
        <taxon>Lophotrochozoa</taxon>
        <taxon>Platyhelminthes</taxon>
        <taxon>Trematoda</taxon>
        <taxon>Digenea</taxon>
        <taxon>Plagiorchiida</taxon>
        <taxon>Troglotremata</taxon>
        <taxon>Troglotrematidae</taxon>
        <taxon>Paragonimus</taxon>
    </lineage>
</organism>
<sequence>MSYHRNFARCTSCPSTSEVRFSWKSAVNGEVPKSAIIAGFAEDGSPLHIARTLFQNEVLVGKFPDKRVYLSRIGGIIVEGALAILSTSFGAAANKLSNQLGIFHMI</sequence>
<proteinExistence type="predicted"/>
<evidence type="ECO:0000313" key="2">
    <source>
        <dbReference type="Proteomes" id="UP000324629"/>
    </source>
</evidence>
<comment type="caution">
    <text evidence="1">The sequence shown here is derived from an EMBL/GenBank/DDBJ whole genome shotgun (WGS) entry which is preliminary data.</text>
</comment>
<evidence type="ECO:0000313" key="1">
    <source>
        <dbReference type="EMBL" id="KAA3674090.1"/>
    </source>
</evidence>
<name>A0A5J4NF52_9TREM</name>
<dbReference type="Proteomes" id="UP000324629">
    <property type="component" value="Unassembled WGS sequence"/>
</dbReference>
<dbReference type="SMART" id="SM00696">
    <property type="entry name" value="DM9"/>
    <property type="match status" value="1"/>
</dbReference>
<gene>
    <name evidence="1" type="ORF">DEA37_0014320</name>
</gene>
<dbReference type="EMBL" id="QNGE01003404">
    <property type="protein sequence ID" value="KAA3674090.1"/>
    <property type="molecule type" value="Genomic_DNA"/>
</dbReference>
<accession>A0A5J4NF52</accession>
<dbReference type="Pfam" id="PF11901">
    <property type="entry name" value="DM9"/>
    <property type="match status" value="1"/>
</dbReference>
<dbReference type="InterPro" id="IPR006616">
    <property type="entry name" value="DM9_repeat"/>
</dbReference>
<reference evidence="1 2" key="1">
    <citation type="journal article" date="2019" name="Gigascience">
        <title>Whole-genome sequence of the oriental lung fluke Paragonimus westermani.</title>
        <authorList>
            <person name="Oey H."/>
            <person name="Zakrzewski M."/>
            <person name="Narain K."/>
            <person name="Devi K.R."/>
            <person name="Agatsuma T."/>
            <person name="Nawaratna S."/>
            <person name="Gobert G.N."/>
            <person name="Jones M.K."/>
            <person name="Ragan M.A."/>
            <person name="McManus D.P."/>
            <person name="Krause L."/>
        </authorList>
    </citation>
    <scope>NUCLEOTIDE SEQUENCE [LARGE SCALE GENOMIC DNA]</scope>
    <source>
        <strain evidence="1 2">IND2009</strain>
    </source>
</reference>
<keyword evidence="2" id="KW-1185">Reference proteome</keyword>